<feature type="domain" description="Beta-lactamase class A catalytic" evidence="5">
    <location>
        <begin position="45"/>
        <end position="269"/>
    </location>
</feature>
<evidence type="ECO:0000259" key="5">
    <source>
        <dbReference type="Pfam" id="PF13354"/>
    </source>
</evidence>
<dbReference type="PROSITE" id="PS51257">
    <property type="entry name" value="PROKAR_LIPOPROTEIN"/>
    <property type="match status" value="1"/>
</dbReference>
<evidence type="ECO:0000313" key="9">
    <source>
        <dbReference type="Proteomes" id="UP000182200"/>
    </source>
</evidence>
<dbReference type="GO" id="GO:0008800">
    <property type="term" value="F:beta-lactamase activity"/>
    <property type="evidence" value="ECO:0007669"/>
    <property type="project" value="UniProtKB-EC"/>
</dbReference>
<evidence type="ECO:0000256" key="1">
    <source>
        <dbReference type="ARBA" id="ARBA00001526"/>
    </source>
</evidence>
<evidence type="ECO:0000313" key="8">
    <source>
        <dbReference type="Proteomes" id="UP000182011"/>
    </source>
</evidence>
<sequence length="305" mass="33896">MRYLYLIMLASLLSACTTSKLTLTNDEIVSKINQIGKKYGVGRLGVSAKNFITGETIQINADSLFPTASVIKVPILVELFYKFEEGKLKKDTLISFDDSLKYGGSGVLQYFYDGAKLKLIDVAVLMIILSDNTATNLVLDCFADEHDAKLEAVNNRMKELGLNNTKILNKLMSFKTKKKTPEAMRFGVGYTTPNDMVKLLELLANGKVINPEISAEIINIMKNNQDYEMMKRYLSENVTVANKSGSIDKMKADIGIVYAKCVTYAVAIFCDELSEVSYAVDNKGHLAVAEISKLIFDYFTKGNCK</sequence>
<accession>A0A0P1LZ30</accession>
<accession>A0A0N7MVM3</accession>
<reference evidence="6 9" key="1">
    <citation type="submission" date="2015-11" db="EMBL/GenBank/DDBJ databases">
        <authorList>
            <person name="Varghese N."/>
        </authorList>
    </citation>
    <scope>NUCLEOTIDE SEQUENCE [LARGE SCALE GENOMIC DNA]</scope>
    <source>
        <strain evidence="6 9">JGI-8</strain>
    </source>
</reference>
<dbReference type="Proteomes" id="UP000182200">
    <property type="component" value="Unassembled WGS sequence"/>
</dbReference>
<dbReference type="EMBL" id="FAOP01000011">
    <property type="protein sequence ID" value="CUU08887.1"/>
    <property type="molecule type" value="Genomic_DNA"/>
</dbReference>
<comment type="catalytic activity">
    <reaction evidence="1">
        <text>a beta-lactam + H2O = a substituted beta-amino acid</text>
        <dbReference type="Rhea" id="RHEA:20401"/>
        <dbReference type="ChEBI" id="CHEBI:15377"/>
        <dbReference type="ChEBI" id="CHEBI:35627"/>
        <dbReference type="ChEBI" id="CHEBI:140347"/>
        <dbReference type="EC" id="3.5.2.6"/>
    </reaction>
</comment>
<dbReference type="RefSeq" id="WP_047133707.1">
    <property type="nucleotide sequence ID" value="NZ_CZVI01000029.1"/>
</dbReference>
<feature type="signal peptide" evidence="4">
    <location>
        <begin position="1"/>
        <end position="19"/>
    </location>
</feature>
<dbReference type="Proteomes" id="UP000182011">
    <property type="component" value="Unassembled WGS sequence"/>
</dbReference>
<evidence type="ECO:0000256" key="3">
    <source>
        <dbReference type="ARBA" id="ARBA00012865"/>
    </source>
</evidence>
<evidence type="ECO:0000313" key="7">
    <source>
        <dbReference type="EMBL" id="CUU08887.1"/>
    </source>
</evidence>
<dbReference type="OrthoDB" id="9791132at2"/>
<gene>
    <name evidence="7" type="ORF">JGI4_02214</name>
    <name evidence="6" type="ORF">JGI8_01691</name>
</gene>
<dbReference type="EMBL" id="CZVI01000029">
    <property type="protein sequence ID" value="CUS92534.1"/>
    <property type="molecule type" value="Genomic_DNA"/>
</dbReference>
<feature type="chain" id="PRO_5030013167" description="beta-lactamase" evidence="4">
    <location>
        <begin position="20"/>
        <end position="305"/>
    </location>
</feature>
<dbReference type="EC" id="3.5.2.6" evidence="3"/>
<dbReference type="STRING" id="1633631.GCA_001442925_02208"/>
<reference evidence="7 8" key="2">
    <citation type="submission" date="2015-11" db="EMBL/GenBank/DDBJ databases">
        <authorList>
            <person name="Zhang Y."/>
            <person name="Guo Z."/>
        </authorList>
    </citation>
    <scope>NUCLEOTIDE SEQUENCE [LARGE SCALE GENOMIC DNA]</scope>
    <source>
        <strain evidence="7">JGI-4</strain>
    </source>
</reference>
<accession>A0A0N7MTS7</accession>
<dbReference type="GO" id="GO:0046677">
    <property type="term" value="P:response to antibiotic"/>
    <property type="evidence" value="ECO:0007669"/>
    <property type="project" value="InterPro"/>
</dbReference>
<proteinExistence type="inferred from homology"/>
<dbReference type="GO" id="GO:0030655">
    <property type="term" value="P:beta-lactam antibiotic catabolic process"/>
    <property type="evidence" value="ECO:0007669"/>
    <property type="project" value="InterPro"/>
</dbReference>
<dbReference type="PANTHER" id="PTHR35333:SF3">
    <property type="entry name" value="BETA-LACTAMASE-TYPE TRANSPEPTIDASE FOLD CONTAINING PROTEIN"/>
    <property type="match status" value="1"/>
</dbReference>
<protein>
    <recommendedName>
        <fullName evidence="3">beta-lactamase</fullName>
        <ecNumber evidence="3">3.5.2.6</ecNumber>
    </recommendedName>
</protein>
<dbReference type="Pfam" id="PF13354">
    <property type="entry name" value="Beta-lactamase2"/>
    <property type="match status" value="1"/>
</dbReference>
<accession>A0A0P1LJ03</accession>
<name>A0A0P1LV98_9BACT</name>
<accession>A0A0P1L7Z0</accession>
<accession>A0A0P1MD74</accession>
<evidence type="ECO:0000256" key="2">
    <source>
        <dbReference type="ARBA" id="ARBA00009009"/>
    </source>
</evidence>
<organism evidence="7 8">
    <name type="scientific">Candidatus Kryptonium thompsonii</name>
    <dbReference type="NCBI Taxonomy" id="1633631"/>
    <lineage>
        <taxon>Bacteria</taxon>
        <taxon>Pseudomonadati</taxon>
        <taxon>Candidatus Kryptoniota</taxon>
        <taxon>Candidatus Kryptonium</taxon>
    </lineage>
</organism>
<accession>A0A0S4NC20</accession>
<dbReference type="InterPro" id="IPR012338">
    <property type="entry name" value="Beta-lactam/transpept-like"/>
</dbReference>
<evidence type="ECO:0000313" key="6">
    <source>
        <dbReference type="EMBL" id="CUS92534.1"/>
    </source>
</evidence>
<accession>A0A0P1LV98</accession>
<dbReference type="InterPro" id="IPR000871">
    <property type="entry name" value="Beta-lactam_class-A"/>
</dbReference>
<keyword evidence="4" id="KW-0732">Signal</keyword>
<keyword evidence="9" id="KW-1185">Reference proteome</keyword>
<dbReference type="AlphaFoldDB" id="A0A0P1LV98"/>
<comment type="similarity">
    <text evidence="2">Belongs to the class-A beta-lactamase family.</text>
</comment>
<dbReference type="Gene3D" id="3.40.710.10">
    <property type="entry name" value="DD-peptidase/beta-lactamase superfamily"/>
    <property type="match status" value="1"/>
</dbReference>
<evidence type="ECO:0000256" key="4">
    <source>
        <dbReference type="SAM" id="SignalP"/>
    </source>
</evidence>
<accession>A0A0P1MB12</accession>
<dbReference type="InterPro" id="IPR045155">
    <property type="entry name" value="Beta-lactam_cat"/>
</dbReference>
<dbReference type="PANTHER" id="PTHR35333">
    <property type="entry name" value="BETA-LACTAMASE"/>
    <property type="match status" value="1"/>
</dbReference>
<dbReference type="SUPFAM" id="SSF56601">
    <property type="entry name" value="beta-lactamase/transpeptidase-like"/>
    <property type="match status" value="1"/>
</dbReference>